<dbReference type="GeneID" id="95378996"/>
<dbReference type="RefSeq" id="WP_156972815.1">
    <property type="nucleotide sequence ID" value="NZ_CP026520.1"/>
</dbReference>
<protein>
    <submittedName>
        <fullName evidence="1">Uncharacterized protein</fullName>
    </submittedName>
</protein>
<keyword evidence="2" id="KW-1185">Reference proteome</keyword>
<accession>A0ABT4FFI5</accession>
<sequence length="49" mass="5231">MRLLPAALPAGPLPDSSGAGLLIVARKGSRRVAAIVRLTKEEKPRRNAR</sequence>
<comment type="caution">
    <text evidence="1">The sequence shown here is derived from an EMBL/GenBank/DDBJ whole genome shotgun (WGS) entry which is preliminary data.</text>
</comment>
<reference evidence="1 2" key="1">
    <citation type="submission" date="2022-05" db="EMBL/GenBank/DDBJ databases">
        <title>Genome Sequencing of Bee-Associated Microbes.</title>
        <authorList>
            <person name="Dunlap C."/>
        </authorList>
    </citation>
    <scope>NUCLEOTIDE SEQUENCE [LARGE SCALE GENOMIC DNA]</scope>
    <source>
        <strain evidence="1 2">NRRL B-23120</strain>
    </source>
</reference>
<organism evidence="1 2">
    <name type="scientific">Paenibacillus chitinolyticus</name>
    <dbReference type="NCBI Taxonomy" id="79263"/>
    <lineage>
        <taxon>Bacteria</taxon>
        <taxon>Bacillati</taxon>
        <taxon>Bacillota</taxon>
        <taxon>Bacilli</taxon>
        <taxon>Bacillales</taxon>
        <taxon>Paenibacillaceae</taxon>
        <taxon>Paenibacillus</taxon>
    </lineage>
</organism>
<proteinExistence type="predicted"/>
<evidence type="ECO:0000313" key="2">
    <source>
        <dbReference type="Proteomes" id="UP001527202"/>
    </source>
</evidence>
<dbReference type="Proteomes" id="UP001527202">
    <property type="component" value="Unassembled WGS sequence"/>
</dbReference>
<gene>
    <name evidence="1" type="ORF">M5X16_08405</name>
</gene>
<name>A0ABT4FFI5_9BACL</name>
<dbReference type="EMBL" id="JAMDMJ010000008">
    <property type="protein sequence ID" value="MCY9595792.1"/>
    <property type="molecule type" value="Genomic_DNA"/>
</dbReference>
<evidence type="ECO:0000313" key="1">
    <source>
        <dbReference type="EMBL" id="MCY9595792.1"/>
    </source>
</evidence>